<reference evidence="2 3" key="1">
    <citation type="journal article" date="2017" name="Biosci. Biotechnol. Biochem.">
        <title>Identification and characterization of a sulfoglycosidase from Bifidobacterium bifidum implicated in mucin glycan utilization.</title>
        <authorList>
            <person name="Katoh T."/>
            <person name="Maeshibu T."/>
            <person name="Kikkawa K."/>
            <person name="Gotoh A."/>
            <person name="Tomabechi Y."/>
            <person name="Nakamura M."/>
            <person name="Liao W.-H."/>
            <person name="Yamaguchi M."/>
            <person name="Ashida H."/>
            <person name="Yamamoto K."/>
            <person name="Katayama T."/>
        </authorList>
    </citation>
    <scope>NUCLEOTIDE SEQUENCE [LARGE SCALE GENOMIC DNA]</scope>
    <source>
        <strain evidence="2 3">JCM 7004</strain>
    </source>
</reference>
<dbReference type="GO" id="GO:0005886">
    <property type="term" value="C:plasma membrane"/>
    <property type="evidence" value="ECO:0007669"/>
    <property type="project" value="UniProtKB-SubCell"/>
</dbReference>
<evidence type="ECO:0000313" key="2">
    <source>
        <dbReference type="EMBL" id="BBA47867.1"/>
    </source>
</evidence>
<dbReference type="Proteomes" id="UP000262177">
    <property type="component" value="Chromosome"/>
</dbReference>
<protein>
    <submittedName>
        <fullName evidence="2">Cobalt transport protein CbiM</fullName>
    </submittedName>
</protein>
<dbReference type="AlphaFoldDB" id="A0A286TCB5"/>
<dbReference type="EMBL" id="AP018131">
    <property type="protein sequence ID" value="BBA47867.1"/>
    <property type="molecule type" value="Genomic_DNA"/>
</dbReference>
<keyword evidence="1" id="KW-0812">Transmembrane</keyword>
<keyword evidence="1" id="KW-0472">Membrane</keyword>
<evidence type="ECO:0000256" key="1">
    <source>
        <dbReference type="SAM" id="Phobius"/>
    </source>
</evidence>
<proteinExistence type="predicted"/>
<gene>
    <name evidence="2" type="ORF">BBJK_01252</name>
</gene>
<keyword evidence="1" id="KW-1133">Transmembrane helix</keyword>
<accession>A0A286TCB5</accession>
<sequence>MSATGLNYVPQHIAHGFSWDALLPYYSLQGLPDVVGYILSAVIGVAVMVIVFRLLALAVCWCWTSRPTDWTSATPTWSPMCCVRSPEPERPCCSPPPRHR</sequence>
<feature type="transmembrane region" description="Helical" evidence="1">
    <location>
        <begin position="34"/>
        <end position="63"/>
    </location>
</feature>
<name>A0A286TCB5_BIFBI</name>
<organism evidence="2 3">
    <name type="scientific">Bifidobacterium bifidum LMG 13195</name>
    <dbReference type="NCBI Taxonomy" id="1207542"/>
    <lineage>
        <taxon>Bacteria</taxon>
        <taxon>Bacillati</taxon>
        <taxon>Actinomycetota</taxon>
        <taxon>Actinomycetes</taxon>
        <taxon>Bifidobacteriales</taxon>
        <taxon>Bifidobacteriaceae</taxon>
        <taxon>Bifidobacterium</taxon>
    </lineage>
</organism>
<evidence type="ECO:0000313" key="3">
    <source>
        <dbReference type="Proteomes" id="UP000262177"/>
    </source>
</evidence>